<name>A0ABP3YY01_9ACTN</name>
<keyword evidence="2" id="KW-1185">Reference proteome</keyword>
<proteinExistence type="predicted"/>
<dbReference type="EMBL" id="BAAAHG010000005">
    <property type="protein sequence ID" value="GAA0906134.1"/>
    <property type="molecule type" value="Genomic_DNA"/>
</dbReference>
<dbReference type="RefSeq" id="WP_344047340.1">
    <property type="nucleotide sequence ID" value="NZ_BAAAHG010000005.1"/>
</dbReference>
<evidence type="ECO:0000313" key="2">
    <source>
        <dbReference type="Proteomes" id="UP001501005"/>
    </source>
</evidence>
<evidence type="ECO:0000313" key="1">
    <source>
        <dbReference type="EMBL" id="GAA0906134.1"/>
    </source>
</evidence>
<dbReference type="Proteomes" id="UP001501005">
    <property type="component" value="Unassembled WGS sequence"/>
</dbReference>
<reference evidence="2" key="1">
    <citation type="journal article" date="2019" name="Int. J. Syst. Evol. Microbiol.">
        <title>The Global Catalogue of Microorganisms (GCM) 10K type strain sequencing project: providing services to taxonomists for standard genome sequencing and annotation.</title>
        <authorList>
            <consortium name="The Broad Institute Genomics Platform"/>
            <consortium name="The Broad Institute Genome Sequencing Center for Infectious Disease"/>
            <person name="Wu L."/>
            <person name="Ma J."/>
        </authorList>
    </citation>
    <scope>NUCLEOTIDE SEQUENCE [LARGE SCALE GENOMIC DNA]</scope>
    <source>
        <strain evidence="2">JCM 10673</strain>
    </source>
</reference>
<accession>A0ABP3YY01</accession>
<sequence length="85" mass="8731">MPFGRHLEYAKLLQQVVALFVVGAGDVGDRVLRSPTGEEKPVGQTAPGVEAGVDRLPQVPDAIGPAVLGEQQCGDLDGVAEAPAV</sequence>
<protein>
    <submittedName>
        <fullName evidence="1">Uncharacterized protein</fullName>
    </submittedName>
</protein>
<organism evidence="1 2">
    <name type="scientific">Streptomyces thermoalcalitolerans</name>
    <dbReference type="NCBI Taxonomy" id="65605"/>
    <lineage>
        <taxon>Bacteria</taxon>
        <taxon>Bacillati</taxon>
        <taxon>Actinomycetota</taxon>
        <taxon>Actinomycetes</taxon>
        <taxon>Kitasatosporales</taxon>
        <taxon>Streptomycetaceae</taxon>
        <taxon>Streptomyces</taxon>
    </lineage>
</organism>
<gene>
    <name evidence="1" type="ORF">GCM10009549_10870</name>
</gene>
<comment type="caution">
    <text evidence="1">The sequence shown here is derived from an EMBL/GenBank/DDBJ whole genome shotgun (WGS) entry which is preliminary data.</text>
</comment>